<organism evidence="1 2">
    <name type="scientific">Paraburkholderia terrae</name>
    <dbReference type="NCBI Taxonomy" id="311230"/>
    <lineage>
        <taxon>Bacteria</taxon>
        <taxon>Pseudomonadati</taxon>
        <taxon>Pseudomonadota</taxon>
        <taxon>Betaproteobacteria</taxon>
        <taxon>Burkholderiales</taxon>
        <taxon>Burkholderiaceae</taxon>
        <taxon>Paraburkholderia</taxon>
    </lineage>
</organism>
<dbReference type="KEGG" id="pter:C2L65_36355"/>
<name>A0A2I8F022_9BURK</name>
<dbReference type="Proteomes" id="UP000243502">
    <property type="component" value="Chromosome 3"/>
</dbReference>
<sequence length="85" mass="9519">MLQVAHWVLTPPLIAAYQCTLDRLLVESITLLALNVLRDLSLQHRPNLHFSGPWANSNEQQSDEAGVLTTLSIRIESLDASRCRP</sequence>
<accession>A0A2I8F022</accession>
<reference evidence="1 2" key="1">
    <citation type="submission" date="2018-01" db="EMBL/GenBank/DDBJ databases">
        <title>Species boundaries and ecological features among Paraburkholderia terrae DSMZ17804T, P. hospita DSMZ17164T and P. caribensis DSMZ13236T.</title>
        <authorList>
            <person name="Pratama A.A."/>
        </authorList>
    </citation>
    <scope>NUCLEOTIDE SEQUENCE [LARGE SCALE GENOMIC DNA]</scope>
    <source>
        <strain evidence="1 2">DSM 17804</strain>
    </source>
</reference>
<proteinExistence type="predicted"/>
<dbReference type="AlphaFoldDB" id="A0A2I8F022"/>
<evidence type="ECO:0000313" key="2">
    <source>
        <dbReference type="Proteomes" id="UP000243502"/>
    </source>
</evidence>
<dbReference type="EMBL" id="CP026113">
    <property type="protein sequence ID" value="AUT65058.1"/>
    <property type="molecule type" value="Genomic_DNA"/>
</dbReference>
<evidence type="ECO:0000313" key="1">
    <source>
        <dbReference type="EMBL" id="AUT65058.1"/>
    </source>
</evidence>
<protein>
    <submittedName>
        <fullName evidence="1">Uncharacterized protein</fullName>
    </submittedName>
</protein>
<gene>
    <name evidence="1" type="ORF">C2L65_36355</name>
</gene>